<dbReference type="RefSeq" id="WP_006460120.1">
    <property type="nucleotide sequence ID" value="NZ_CP007030.1"/>
</dbReference>
<dbReference type="Gene3D" id="3.10.20.30">
    <property type="match status" value="1"/>
</dbReference>
<organism evidence="1 2">
    <name type="scientific">Thiomicrospira aerophila AL3</name>
    <dbReference type="NCBI Taxonomy" id="717772"/>
    <lineage>
        <taxon>Bacteria</taxon>
        <taxon>Pseudomonadati</taxon>
        <taxon>Pseudomonadota</taxon>
        <taxon>Gammaproteobacteria</taxon>
        <taxon>Thiotrichales</taxon>
        <taxon>Piscirickettsiaceae</taxon>
        <taxon>Thiomicrospira</taxon>
    </lineage>
</organism>
<dbReference type="PANTHER" id="PTHR34472">
    <property type="entry name" value="SULFUR CARRIER PROTEIN THIS"/>
    <property type="match status" value="1"/>
</dbReference>
<proteinExistence type="predicted"/>
<dbReference type="NCBIfam" id="TIGR01683">
    <property type="entry name" value="thiS"/>
    <property type="match status" value="1"/>
</dbReference>
<dbReference type="HOGENOM" id="CLU_174611_2_0_6"/>
<dbReference type="eggNOG" id="COG2104">
    <property type="taxonomic scope" value="Bacteria"/>
</dbReference>
<accession>W0DXR5</accession>
<name>W0DXR5_9GAMM</name>
<dbReference type="Pfam" id="PF02597">
    <property type="entry name" value="ThiS"/>
    <property type="match status" value="1"/>
</dbReference>
<evidence type="ECO:0000313" key="2">
    <source>
        <dbReference type="Proteomes" id="UP000005380"/>
    </source>
</evidence>
<dbReference type="InParanoid" id="W0DXR5"/>
<dbReference type="InterPro" id="IPR016155">
    <property type="entry name" value="Mopterin_synth/thiamin_S_b"/>
</dbReference>
<dbReference type="CDD" id="cd00565">
    <property type="entry name" value="Ubl_ThiS"/>
    <property type="match status" value="1"/>
</dbReference>
<gene>
    <name evidence="1" type="ORF">THIAE_10160</name>
</gene>
<sequence>MILLINDQPTETAAKDLAGLVVELKIKGAFALALNENFVPKSQYADTLINENDRIEIVAPMQGG</sequence>
<protein>
    <submittedName>
        <fullName evidence="1">Thiamine biosynthesis protein ThiS</fullName>
    </submittedName>
</protein>
<dbReference type="OrthoDB" id="9800283at2"/>
<dbReference type="PANTHER" id="PTHR34472:SF1">
    <property type="entry name" value="SULFUR CARRIER PROTEIN THIS"/>
    <property type="match status" value="1"/>
</dbReference>
<dbReference type="EMBL" id="CP007030">
    <property type="protein sequence ID" value="AHF02073.1"/>
    <property type="molecule type" value="Genomic_DNA"/>
</dbReference>
<dbReference type="SUPFAM" id="SSF54285">
    <property type="entry name" value="MoaD/ThiS"/>
    <property type="match status" value="1"/>
</dbReference>
<evidence type="ECO:0000313" key="1">
    <source>
        <dbReference type="EMBL" id="AHF02073.1"/>
    </source>
</evidence>
<dbReference type="Proteomes" id="UP000005380">
    <property type="component" value="Chromosome"/>
</dbReference>
<reference evidence="1 2" key="1">
    <citation type="submission" date="2013-12" db="EMBL/GenBank/DDBJ databases">
        <authorList>
            <consortium name="DOE Joint Genome Institute"/>
            <person name="Kappler U."/>
            <person name="Huntemann M."/>
            <person name="Han J."/>
            <person name="Chen A."/>
            <person name="Kyrpides N."/>
            <person name="Mavromatis K."/>
            <person name="Markowitz V."/>
            <person name="Palaniappan K."/>
            <person name="Ivanova N."/>
            <person name="Schaumberg A."/>
            <person name="Pati A."/>
            <person name="Liolios K."/>
            <person name="Nordberg H.P."/>
            <person name="Cantor M.N."/>
            <person name="Hua S.X."/>
            <person name="Woyke T."/>
        </authorList>
    </citation>
    <scope>NUCLEOTIDE SEQUENCE [LARGE SCALE GENOMIC DNA]</scope>
    <source>
        <strain evidence="2">AL2</strain>
    </source>
</reference>
<dbReference type="KEGG" id="tao:THIAE_10160"/>
<keyword evidence="2" id="KW-1185">Reference proteome</keyword>
<dbReference type="InterPro" id="IPR010035">
    <property type="entry name" value="Thi_S"/>
</dbReference>
<dbReference type="AlphaFoldDB" id="W0DXR5"/>
<dbReference type="InterPro" id="IPR003749">
    <property type="entry name" value="ThiS/MoaD-like"/>
</dbReference>
<dbReference type="STRING" id="717772.THIAE_10160"/>
<dbReference type="InterPro" id="IPR012675">
    <property type="entry name" value="Beta-grasp_dom_sf"/>
</dbReference>